<reference evidence="1" key="1">
    <citation type="submission" date="2021-01" db="EMBL/GenBank/DDBJ databases">
        <authorList>
            <consortium name="Genoscope - CEA"/>
            <person name="William W."/>
        </authorList>
    </citation>
    <scope>NUCLEOTIDE SEQUENCE</scope>
</reference>
<evidence type="ECO:0000313" key="2">
    <source>
        <dbReference type="Proteomes" id="UP000692954"/>
    </source>
</evidence>
<evidence type="ECO:0000313" key="1">
    <source>
        <dbReference type="EMBL" id="CAD8121189.1"/>
    </source>
</evidence>
<dbReference type="AlphaFoldDB" id="A0A8S1R0J0"/>
<protein>
    <submittedName>
        <fullName evidence="1">Uncharacterized protein</fullName>
    </submittedName>
</protein>
<proteinExistence type="predicted"/>
<organism evidence="1 2">
    <name type="scientific">Paramecium sonneborni</name>
    <dbReference type="NCBI Taxonomy" id="65129"/>
    <lineage>
        <taxon>Eukaryota</taxon>
        <taxon>Sar</taxon>
        <taxon>Alveolata</taxon>
        <taxon>Ciliophora</taxon>
        <taxon>Intramacronucleata</taxon>
        <taxon>Oligohymenophorea</taxon>
        <taxon>Peniculida</taxon>
        <taxon>Parameciidae</taxon>
        <taxon>Paramecium</taxon>
    </lineage>
</organism>
<dbReference type="Proteomes" id="UP000692954">
    <property type="component" value="Unassembled WGS sequence"/>
</dbReference>
<gene>
    <name evidence="1" type="ORF">PSON_ATCC_30995.1.T1300118</name>
</gene>
<keyword evidence="2" id="KW-1185">Reference proteome</keyword>
<sequence length="128" mass="15271">MNQISQKTGHINEDGQLKRKMANFKRNIDLKIQYFIQSTEKRMKQSQNLKHSIKFNRLDGIQIILSWENRNINKCKLYISIGKQQQNSRGDHMMREKNRLKLETGQSWMKDLIKTHKSLFGVNIIRKV</sequence>
<name>A0A8S1R0J0_9CILI</name>
<dbReference type="EMBL" id="CAJJDN010000130">
    <property type="protein sequence ID" value="CAD8121189.1"/>
    <property type="molecule type" value="Genomic_DNA"/>
</dbReference>
<accession>A0A8S1R0J0</accession>
<comment type="caution">
    <text evidence="1">The sequence shown here is derived from an EMBL/GenBank/DDBJ whole genome shotgun (WGS) entry which is preliminary data.</text>
</comment>